<dbReference type="KEGG" id="agu:AS4_11360"/>
<evidence type="ECO:0000313" key="4">
    <source>
        <dbReference type="EMBL" id="MCF0263521.1"/>
    </source>
</evidence>
<dbReference type="PANTHER" id="PTHR43280:SF32">
    <property type="entry name" value="TRANSCRIPTIONAL REGULATORY PROTEIN"/>
    <property type="match status" value="1"/>
</dbReference>
<evidence type="ECO:0000313" key="5">
    <source>
        <dbReference type="Proteomes" id="UP000887320"/>
    </source>
</evidence>
<proteinExistence type="predicted"/>
<dbReference type="PANTHER" id="PTHR43280">
    <property type="entry name" value="ARAC-FAMILY TRANSCRIPTIONAL REGULATOR"/>
    <property type="match status" value="1"/>
</dbReference>
<gene>
    <name evidence="4" type="ORF">KW868_03455</name>
</gene>
<keyword evidence="1" id="KW-0805">Transcription regulation</keyword>
<dbReference type="GO" id="GO:0003700">
    <property type="term" value="F:DNA-binding transcription factor activity"/>
    <property type="evidence" value="ECO:0007669"/>
    <property type="project" value="InterPro"/>
</dbReference>
<dbReference type="AlphaFoldDB" id="A0A077KWX2"/>
<evidence type="ECO:0000256" key="3">
    <source>
        <dbReference type="ARBA" id="ARBA00023163"/>
    </source>
</evidence>
<dbReference type="GO" id="GO:0043565">
    <property type="term" value="F:sequence-specific DNA binding"/>
    <property type="evidence" value="ECO:0007669"/>
    <property type="project" value="InterPro"/>
</dbReference>
<protein>
    <submittedName>
        <fullName evidence="4">Helix-turn-helix transcriptional regulator</fullName>
    </submittedName>
</protein>
<dbReference type="GeneID" id="67743257"/>
<keyword evidence="2" id="KW-0238">DNA-binding</keyword>
<keyword evidence="3" id="KW-0804">Transcription</keyword>
<dbReference type="PROSITE" id="PS01124">
    <property type="entry name" value="HTH_ARAC_FAMILY_2"/>
    <property type="match status" value="1"/>
</dbReference>
<comment type="caution">
    <text evidence="4">The sequence shown here is derived from an EMBL/GenBank/DDBJ whole genome shotgun (WGS) entry which is preliminary data.</text>
</comment>
<dbReference type="Proteomes" id="UP000887320">
    <property type="component" value="Unassembled WGS sequence"/>
</dbReference>
<dbReference type="RefSeq" id="WP_004722263.1">
    <property type="nucleotide sequence ID" value="NZ_AP014630.1"/>
</dbReference>
<dbReference type="SMART" id="SM00342">
    <property type="entry name" value="HTH_ARAC"/>
    <property type="match status" value="1"/>
</dbReference>
<accession>A0A077KWX2</accession>
<reference evidence="4" key="1">
    <citation type="submission" date="2021-07" db="EMBL/GenBank/DDBJ databases">
        <authorList>
            <person name="Fernandez M."/>
            <person name="Pereira P."/>
            <person name="Torres Tejerizo G.A."/>
            <person name="Gonzalez P."/>
            <person name="Agostini E."/>
        </authorList>
    </citation>
    <scope>NUCLEOTIDE SEQUENCE</scope>
    <source>
        <strain evidence="4">SFC 500-1A</strain>
    </source>
</reference>
<organism evidence="4 5">
    <name type="scientific">Acinetobacter guillouiae</name>
    <name type="common">Acinetobacter genomosp. 11</name>
    <dbReference type="NCBI Taxonomy" id="106649"/>
    <lineage>
        <taxon>Bacteria</taxon>
        <taxon>Pseudomonadati</taxon>
        <taxon>Pseudomonadota</taxon>
        <taxon>Gammaproteobacteria</taxon>
        <taxon>Moraxellales</taxon>
        <taxon>Moraxellaceae</taxon>
        <taxon>Acinetobacter</taxon>
    </lineage>
</organism>
<dbReference type="SUPFAM" id="SSF46689">
    <property type="entry name" value="Homeodomain-like"/>
    <property type="match status" value="1"/>
</dbReference>
<dbReference type="Pfam" id="PF12833">
    <property type="entry name" value="HTH_18"/>
    <property type="match status" value="1"/>
</dbReference>
<sequence>MQSDLNYLRQNAKDYLWGTSHLSDSLNQPLLLAYCSLIFITQGHADLSIQFKSYHLQAGDFLVLAEDSLTIIKNQSADFSCNYCIFNRHFAAEVAAVLPNALFAYLNQMPHFSPNTEQAGLIKIWQSQTDFIIKSTEQYQRTLLCNHLQNFFLVLSEIVNHKKTLAKNEYTRKERLCWKFWEMIAIHCHAEREVLFYAQALNISPYYLSQLCKQIFNDSPKTLIDRLVIVNLKQRLKMNTLSIQVIADQMHFNDASYMCRYFKKHTGYTLRQYRKDN</sequence>
<evidence type="ECO:0000256" key="2">
    <source>
        <dbReference type="ARBA" id="ARBA00023125"/>
    </source>
</evidence>
<dbReference type="Gene3D" id="1.10.10.60">
    <property type="entry name" value="Homeodomain-like"/>
    <property type="match status" value="1"/>
</dbReference>
<dbReference type="InterPro" id="IPR009057">
    <property type="entry name" value="Homeodomain-like_sf"/>
</dbReference>
<evidence type="ECO:0000256" key="1">
    <source>
        <dbReference type="ARBA" id="ARBA00023015"/>
    </source>
</evidence>
<name>A0A077KWX2_ACIGI</name>
<dbReference type="InterPro" id="IPR018060">
    <property type="entry name" value="HTH_AraC"/>
</dbReference>
<dbReference type="EMBL" id="JAHWXT010000001">
    <property type="protein sequence ID" value="MCF0263521.1"/>
    <property type="molecule type" value="Genomic_DNA"/>
</dbReference>